<keyword evidence="2" id="KW-0547">Nucleotide-binding</keyword>
<dbReference type="SMART" id="SM00174">
    <property type="entry name" value="RHO"/>
    <property type="match status" value="1"/>
</dbReference>
<evidence type="ECO:0000313" key="4">
    <source>
        <dbReference type="EMBL" id="EGR33774.1"/>
    </source>
</evidence>
<accession>G0QLX9</accession>
<dbReference type="Pfam" id="PF00071">
    <property type="entry name" value="Ras"/>
    <property type="match status" value="1"/>
</dbReference>
<dbReference type="InterPro" id="IPR001806">
    <property type="entry name" value="Small_GTPase"/>
</dbReference>
<dbReference type="GO" id="GO:0003924">
    <property type="term" value="F:GTPase activity"/>
    <property type="evidence" value="ECO:0007669"/>
    <property type="project" value="InterPro"/>
</dbReference>
<dbReference type="OrthoDB" id="9989112at2759"/>
<dbReference type="OMA" id="GGHHYIF"/>
<dbReference type="SUPFAM" id="SSF52540">
    <property type="entry name" value="P-loop containing nucleoside triphosphate hydrolases"/>
    <property type="match status" value="1"/>
</dbReference>
<keyword evidence="3" id="KW-0342">GTP-binding</keyword>
<dbReference type="AlphaFoldDB" id="G0QLX9"/>
<dbReference type="FunFam" id="3.40.50.300:FF:001072">
    <property type="entry name" value="Rab family GTPase"/>
    <property type="match status" value="1"/>
</dbReference>
<evidence type="ECO:0000256" key="1">
    <source>
        <dbReference type="ARBA" id="ARBA00006270"/>
    </source>
</evidence>
<organism evidence="4 5">
    <name type="scientific">Ichthyophthirius multifiliis</name>
    <name type="common">White spot disease agent</name>
    <name type="synonym">Ich</name>
    <dbReference type="NCBI Taxonomy" id="5932"/>
    <lineage>
        <taxon>Eukaryota</taxon>
        <taxon>Sar</taxon>
        <taxon>Alveolata</taxon>
        <taxon>Ciliophora</taxon>
        <taxon>Intramacronucleata</taxon>
        <taxon>Oligohymenophorea</taxon>
        <taxon>Hymenostomatida</taxon>
        <taxon>Ophryoglenina</taxon>
        <taxon>Ichthyophthirius</taxon>
    </lineage>
</organism>
<dbReference type="InParanoid" id="G0QLX9"/>
<comment type="similarity">
    <text evidence="1">Belongs to the small GTPase superfamily. Rab family.</text>
</comment>
<dbReference type="InterPro" id="IPR027417">
    <property type="entry name" value="P-loop_NTPase"/>
</dbReference>
<dbReference type="GO" id="GO:0005525">
    <property type="term" value="F:GTP binding"/>
    <property type="evidence" value="ECO:0007669"/>
    <property type="project" value="UniProtKB-KW"/>
</dbReference>
<dbReference type="Proteomes" id="UP000008983">
    <property type="component" value="Unassembled WGS sequence"/>
</dbReference>
<sequence>MSYQYLFKYIIIGDTVKLYIKNKIKLKFQGVGKSSLLLKFIKDQFKDQHEITVGVEFGSKNIRINNINVKLQIWDTAGQEDFKCIIRSYYRSSAGSLIVYDITRRETFQNIVNWLNEARENGNSQMVYMLIGNKCDLETQRQVSYEEGKELALSNDMLYIETSAKTQQNVEQVFSQTAYLILEKIQNGNIDPTNLNNGIKIGQEIQGNQGNGDGFKLINNNQNENKSEKQKNCC</sequence>
<proteinExistence type="inferred from homology"/>
<gene>
    <name evidence="4" type="ORF">IMG5_038490</name>
</gene>
<dbReference type="PROSITE" id="PS51419">
    <property type="entry name" value="RAB"/>
    <property type="match status" value="1"/>
</dbReference>
<evidence type="ECO:0000256" key="3">
    <source>
        <dbReference type="ARBA" id="ARBA00023134"/>
    </source>
</evidence>
<dbReference type="GeneID" id="14909961"/>
<dbReference type="NCBIfam" id="TIGR00231">
    <property type="entry name" value="small_GTP"/>
    <property type="match status" value="1"/>
</dbReference>
<dbReference type="eggNOG" id="KOG0098">
    <property type="taxonomic scope" value="Eukaryota"/>
</dbReference>
<evidence type="ECO:0000313" key="5">
    <source>
        <dbReference type="Proteomes" id="UP000008983"/>
    </source>
</evidence>
<dbReference type="STRING" id="857967.G0QLX9"/>
<dbReference type="PROSITE" id="PS51421">
    <property type="entry name" value="RAS"/>
    <property type="match status" value="1"/>
</dbReference>
<dbReference type="SMART" id="SM00176">
    <property type="entry name" value="RAN"/>
    <property type="match status" value="1"/>
</dbReference>
<dbReference type="InterPro" id="IPR050209">
    <property type="entry name" value="Rab_GTPases_membrane_traffic"/>
</dbReference>
<dbReference type="Gene3D" id="3.40.50.300">
    <property type="entry name" value="P-loop containing nucleotide triphosphate hydrolases"/>
    <property type="match status" value="1"/>
</dbReference>
<evidence type="ECO:0000256" key="2">
    <source>
        <dbReference type="ARBA" id="ARBA00022741"/>
    </source>
</evidence>
<dbReference type="InterPro" id="IPR005225">
    <property type="entry name" value="Small_GTP-bd"/>
</dbReference>
<dbReference type="SMART" id="SM00173">
    <property type="entry name" value="RAS"/>
    <property type="match status" value="1"/>
</dbReference>
<dbReference type="PANTHER" id="PTHR47979">
    <property type="entry name" value="DRAB11-RELATED"/>
    <property type="match status" value="1"/>
</dbReference>
<reference evidence="4 5" key="1">
    <citation type="submission" date="2011-07" db="EMBL/GenBank/DDBJ databases">
        <authorList>
            <person name="Coyne R."/>
            <person name="Brami D."/>
            <person name="Johnson J."/>
            <person name="Hostetler J."/>
            <person name="Hannick L."/>
            <person name="Clark T."/>
            <person name="Cassidy-Hanley D."/>
            <person name="Inman J."/>
        </authorList>
    </citation>
    <scope>NUCLEOTIDE SEQUENCE [LARGE SCALE GENOMIC DNA]</scope>
    <source>
        <strain evidence="4 5">G5</strain>
    </source>
</reference>
<dbReference type="PROSITE" id="PS51420">
    <property type="entry name" value="RHO"/>
    <property type="match status" value="1"/>
</dbReference>
<dbReference type="SMART" id="SM00175">
    <property type="entry name" value="RAB"/>
    <property type="match status" value="1"/>
</dbReference>
<dbReference type="EMBL" id="GL983326">
    <property type="protein sequence ID" value="EGR33774.1"/>
    <property type="molecule type" value="Genomic_DNA"/>
</dbReference>
<dbReference type="RefSeq" id="XP_004038998.1">
    <property type="nucleotide sequence ID" value="XM_004038950.1"/>
</dbReference>
<dbReference type="PRINTS" id="PR00449">
    <property type="entry name" value="RASTRNSFRMNG"/>
</dbReference>
<name>G0QLX9_ICHMU</name>
<protein>
    <submittedName>
        <fullName evidence="4">Ras family protein, putative</fullName>
    </submittedName>
</protein>
<keyword evidence="5" id="KW-1185">Reference proteome</keyword>